<evidence type="ECO:0000313" key="1">
    <source>
        <dbReference type="EMBL" id="CAE79276.1"/>
    </source>
</evidence>
<evidence type="ECO:0008006" key="3">
    <source>
        <dbReference type="Google" id="ProtNLM"/>
    </source>
</evidence>
<dbReference type="InterPro" id="IPR009822">
    <property type="entry name" value="YaeQ"/>
</dbReference>
<gene>
    <name evidence="1" type="ordered locus">Bd1384</name>
</gene>
<dbReference type="KEGG" id="bba:Bd1384"/>
<dbReference type="PANTHER" id="PTHR38784">
    <property type="entry name" value="SUCROSE PHOSPHORYLASE"/>
    <property type="match status" value="1"/>
</dbReference>
<dbReference type="HOGENOM" id="CLU_096741_0_0_7"/>
<organism evidence="1 2">
    <name type="scientific">Bdellovibrio bacteriovorus (strain ATCC 15356 / DSM 50701 / NCIMB 9529 / HD100)</name>
    <dbReference type="NCBI Taxonomy" id="264462"/>
    <lineage>
        <taxon>Bacteria</taxon>
        <taxon>Pseudomonadati</taxon>
        <taxon>Bdellovibrionota</taxon>
        <taxon>Bdellovibrionia</taxon>
        <taxon>Bdellovibrionales</taxon>
        <taxon>Pseudobdellovibrionaceae</taxon>
        <taxon>Bdellovibrio</taxon>
    </lineage>
</organism>
<dbReference type="SMART" id="SM01322">
    <property type="entry name" value="YaeQ"/>
    <property type="match status" value="1"/>
</dbReference>
<dbReference type="PIRSF" id="PIRSF011484">
    <property type="entry name" value="YaeQ"/>
    <property type="match status" value="1"/>
</dbReference>
<dbReference type="PANTHER" id="PTHR38784:SF1">
    <property type="entry name" value="SUCROSE PHOSPHORYLASE"/>
    <property type="match status" value="1"/>
</dbReference>
<dbReference type="Pfam" id="PF07152">
    <property type="entry name" value="YaeQ"/>
    <property type="match status" value="1"/>
</dbReference>
<name>Q6MN76_BDEBA</name>
<dbReference type="InterPro" id="IPR038590">
    <property type="entry name" value="YaeQ_sf"/>
</dbReference>
<evidence type="ECO:0000313" key="2">
    <source>
        <dbReference type="Proteomes" id="UP000008080"/>
    </source>
</evidence>
<proteinExistence type="predicted"/>
<dbReference type="EMBL" id="BX842649">
    <property type="protein sequence ID" value="CAE79276.1"/>
    <property type="molecule type" value="Genomic_DNA"/>
</dbReference>
<protein>
    <recommendedName>
        <fullName evidence="3">YaeQ family protein</fullName>
    </recommendedName>
</protein>
<dbReference type="STRING" id="264462.Bd1384"/>
<dbReference type="InterPro" id="IPR011335">
    <property type="entry name" value="Restrct_endonuc-II-like"/>
</dbReference>
<sequence>MDSLKQKNRYRDNLFSLSLGKTPMLRPMAQPSKLYRFRIDLSDIDRGIYEQLDFRLAMHPSESMPYMLTRALAYACNYSQDLQFSAQGLGDPESAALSHSDATSGRTLLWIEIGNPSPKKLHKASKASQAVKIYTYKDASQILRDCEKENVHQPEKIEIYQLDDKFLTTLGEESSREFRFSLMVQEGSLTITRGEEILNSEFTRFYLKDPA</sequence>
<dbReference type="SUPFAM" id="SSF52980">
    <property type="entry name" value="Restriction endonuclease-like"/>
    <property type="match status" value="1"/>
</dbReference>
<dbReference type="Proteomes" id="UP000008080">
    <property type="component" value="Chromosome"/>
</dbReference>
<reference evidence="1 2" key="1">
    <citation type="journal article" date="2004" name="Science">
        <title>A predator unmasked: life cycle of Bdellovibrio bacteriovorus from a genomic perspective.</title>
        <authorList>
            <person name="Rendulic S."/>
            <person name="Jagtap P."/>
            <person name="Rosinus A."/>
            <person name="Eppinger M."/>
            <person name="Baar C."/>
            <person name="Lanz C."/>
            <person name="Keller H."/>
            <person name="Lambert C."/>
            <person name="Evans K.J."/>
            <person name="Goesmann A."/>
            <person name="Meyer F."/>
            <person name="Sockett R.E."/>
            <person name="Schuster S.C."/>
        </authorList>
    </citation>
    <scope>NUCLEOTIDE SEQUENCE [LARGE SCALE GENOMIC DNA]</scope>
    <source>
        <strain evidence="2">ATCC 15356 / DSM 50701 / NCIMB 9529 / HD100</strain>
    </source>
</reference>
<dbReference type="Gene3D" id="3.10.640.10">
    <property type="entry name" value="Restriction endonuclease-like alpha-beta roll domain"/>
    <property type="match status" value="1"/>
</dbReference>
<dbReference type="eggNOG" id="COG4681">
    <property type="taxonomic scope" value="Bacteria"/>
</dbReference>
<accession>Q6MN76</accession>
<dbReference type="AlphaFoldDB" id="Q6MN76"/>
<keyword evidence="2" id="KW-1185">Reference proteome</keyword>